<dbReference type="RefSeq" id="WP_110518142.1">
    <property type="nucleotide sequence ID" value="NZ_PDOF01000001.1"/>
</dbReference>
<dbReference type="PANTHER" id="PTHR37816">
    <property type="entry name" value="YALI0E33011P"/>
    <property type="match status" value="1"/>
</dbReference>
<dbReference type="OrthoDB" id="1201990at2"/>
<protein>
    <recommendedName>
        <fullName evidence="3">(d)CMP kinase</fullName>
    </recommendedName>
</protein>
<keyword evidence="2" id="KW-1185">Reference proteome</keyword>
<accession>A0A2W0HE44</accession>
<organism evidence="1 2">
    <name type="scientific">Alteribacter lacisalsi</name>
    <dbReference type="NCBI Taxonomy" id="2045244"/>
    <lineage>
        <taxon>Bacteria</taxon>
        <taxon>Bacillati</taxon>
        <taxon>Bacillota</taxon>
        <taxon>Bacilli</taxon>
        <taxon>Bacillales</taxon>
        <taxon>Bacillaceae</taxon>
        <taxon>Alteribacter</taxon>
    </lineage>
</organism>
<dbReference type="EMBL" id="PDOF01000001">
    <property type="protein sequence ID" value="PYZ98270.1"/>
    <property type="molecule type" value="Genomic_DNA"/>
</dbReference>
<name>A0A2W0HE44_9BACI</name>
<comment type="caution">
    <text evidence="1">The sequence shown here is derived from an EMBL/GenBank/DDBJ whole genome shotgun (WGS) entry which is preliminary data.</text>
</comment>
<proteinExistence type="predicted"/>
<dbReference type="InterPro" id="IPR027417">
    <property type="entry name" value="P-loop_NTPase"/>
</dbReference>
<evidence type="ECO:0000313" key="2">
    <source>
        <dbReference type="Proteomes" id="UP000248066"/>
    </source>
</evidence>
<sequence>MNRIMVTGVSAGAGKSTFAKQLSERTSIPIYHLNRIYRKPGWVESDDGEFSKRQREIIKKESWIFLQA</sequence>
<dbReference type="InterPro" id="IPR052922">
    <property type="entry name" value="Cytidylate_Kinase-2"/>
</dbReference>
<reference evidence="1 2" key="1">
    <citation type="submission" date="2017-10" db="EMBL/GenBank/DDBJ databases">
        <title>Bacillus sp. nov., a halophilic bacterium isolated from a Yangshapao Lake.</title>
        <authorList>
            <person name="Wang H."/>
        </authorList>
    </citation>
    <scope>NUCLEOTIDE SEQUENCE [LARGE SCALE GENOMIC DNA]</scope>
    <source>
        <strain evidence="1 2">YSP-3</strain>
    </source>
</reference>
<evidence type="ECO:0008006" key="3">
    <source>
        <dbReference type="Google" id="ProtNLM"/>
    </source>
</evidence>
<dbReference type="PANTHER" id="PTHR37816:SF3">
    <property type="entry name" value="MODULATES DNA TOPOLOGY"/>
    <property type="match status" value="1"/>
</dbReference>
<dbReference type="SUPFAM" id="SSF52540">
    <property type="entry name" value="P-loop containing nucleoside triphosphate hydrolases"/>
    <property type="match status" value="1"/>
</dbReference>
<dbReference type="AlphaFoldDB" id="A0A2W0HE44"/>
<evidence type="ECO:0000313" key="1">
    <source>
        <dbReference type="EMBL" id="PYZ98270.1"/>
    </source>
</evidence>
<gene>
    <name evidence="1" type="ORF">CR205_06645</name>
</gene>
<dbReference type="Proteomes" id="UP000248066">
    <property type="component" value="Unassembled WGS sequence"/>
</dbReference>
<dbReference type="Gene3D" id="3.40.50.300">
    <property type="entry name" value="P-loop containing nucleotide triphosphate hydrolases"/>
    <property type="match status" value="1"/>
</dbReference>